<evidence type="ECO:0000313" key="2">
    <source>
        <dbReference type="EMBL" id="GFD25252.1"/>
    </source>
</evidence>
<reference evidence="2" key="1">
    <citation type="journal article" date="2019" name="Sci. Rep.">
        <title>Draft genome of Tanacetum cinerariifolium, the natural source of mosquito coil.</title>
        <authorList>
            <person name="Yamashiro T."/>
            <person name="Shiraishi A."/>
            <person name="Satake H."/>
            <person name="Nakayama K."/>
        </authorList>
    </citation>
    <scope>NUCLEOTIDE SEQUENCE</scope>
</reference>
<accession>A0A699UPK5</accession>
<feature type="region of interest" description="Disordered" evidence="1">
    <location>
        <begin position="31"/>
        <end position="121"/>
    </location>
</feature>
<organism evidence="2">
    <name type="scientific">Tanacetum cinerariifolium</name>
    <name type="common">Dalmatian daisy</name>
    <name type="synonym">Chrysanthemum cinerariifolium</name>
    <dbReference type="NCBI Taxonomy" id="118510"/>
    <lineage>
        <taxon>Eukaryota</taxon>
        <taxon>Viridiplantae</taxon>
        <taxon>Streptophyta</taxon>
        <taxon>Embryophyta</taxon>
        <taxon>Tracheophyta</taxon>
        <taxon>Spermatophyta</taxon>
        <taxon>Magnoliopsida</taxon>
        <taxon>eudicotyledons</taxon>
        <taxon>Gunneridae</taxon>
        <taxon>Pentapetalae</taxon>
        <taxon>asterids</taxon>
        <taxon>campanulids</taxon>
        <taxon>Asterales</taxon>
        <taxon>Asteraceae</taxon>
        <taxon>Asteroideae</taxon>
        <taxon>Anthemideae</taxon>
        <taxon>Anthemidinae</taxon>
        <taxon>Tanacetum</taxon>
    </lineage>
</organism>
<proteinExistence type="predicted"/>
<feature type="non-terminal residue" evidence="2">
    <location>
        <position position="1"/>
    </location>
</feature>
<dbReference type="EMBL" id="BKCJ011359150">
    <property type="protein sequence ID" value="GFD25252.1"/>
    <property type="molecule type" value="Genomic_DNA"/>
</dbReference>
<evidence type="ECO:0000256" key="1">
    <source>
        <dbReference type="SAM" id="MobiDB-lite"/>
    </source>
</evidence>
<feature type="compositionally biased region" description="Basic residues" evidence="1">
    <location>
        <begin position="87"/>
        <end position="97"/>
    </location>
</feature>
<gene>
    <name evidence="2" type="ORF">Tci_897221</name>
</gene>
<name>A0A699UPK5_TANCI</name>
<sequence length="121" mass="14222">RVEHRLSAQNEDRHSARHFLRIPDFAVIQAKKARHQPGYKGSSGGGTSEARHRRPDGCCLHGQRRQRPDGWHRRGQHHQKPDDKNRCAKRWCGKNHLQRQQYRSIQRGDQKPAERMHSTPE</sequence>
<feature type="compositionally biased region" description="Basic and acidic residues" evidence="1">
    <location>
        <begin position="106"/>
        <end position="121"/>
    </location>
</feature>
<protein>
    <submittedName>
        <fullName evidence="2">Uncharacterized protein</fullName>
    </submittedName>
</protein>
<comment type="caution">
    <text evidence="2">The sequence shown here is derived from an EMBL/GenBank/DDBJ whole genome shotgun (WGS) entry which is preliminary data.</text>
</comment>
<dbReference type="AlphaFoldDB" id="A0A699UPK5"/>